<proteinExistence type="predicted"/>
<dbReference type="Pfam" id="PF22013">
    <property type="entry name" value="PG_1098_Fer"/>
    <property type="match status" value="1"/>
</dbReference>
<dbReference type="PANTHER" id="PTHR14741">
    <property type="entry name" value="S-ADENOSYLMETHIONINE-DEPENDENT METHYLTRANSFERASE RELATED"/>
    <property type="match status" value="1"/>
</dbReference>
<dbReference type="Pfam" id="PF18096">
    <property type="entry name" value="Thump_like"/>
    <property type="match status" value="1"/>
</dbReference>
<protein>
    <submittedName>
        <fullName evidence="3">Uncharacterized protein</fullName>
    </submittedName>
</protein>
<dbReference type="Pfam" id="PF03602">
    <property type="entry name" value="Cons_hypoth95"/>
    <property type="match status" value="1"/>
</dbReference>
<evidence type="ECO:0000259" key="1">
    <source>
        <dbReference type="Pfam" id="PF18096"/>
    </source>
</evidence>
<reference evidence="3 4" key="1">
    <citation type="submission" date="2017-06" db="EMBL/GenBank/DDBJ databases">
        <title>Description of Avrilella dinanensis gen. nov. sp. nov.</title>
        <authorList>
            <person name="Leyer C."/>
            <person name="Sassi M."/>
            <person name="Minet J."/>
            <person name="Kayal S."/>
            <person name="Cattoir V."/>
        </authorList>
    </citation>
    <scope>NUCLEOTIDE SEQUENCE [LARGE SCALE GENOMIC DNA]</scope>
    <source>
        <strain evidence="3 4">UR159</strain>
    </source>
</reference>
<evidence type="ECO:0000313" key="4">
    <source>
        <dbReference type="Proteomes" id="UP000231960"/>
    </source>
</evidence>
<organism evidence="3 4">
    <name type="scientific">Avrilella dinanensis</name>
    <dbReference type="NCBI Taxonomy" id="2008672"/>
    <lineage>
        <taxon>Bacteria</taxon>
        <taxon>Pseudomonadati</taxon>
        <taxon>Bacteroidota</taxon>
        <taxon>Flavobacteriia</taxon>
        <taxon>Flavobacteriales</taxon>
        <taxon>Flavobacteriaceae</taxon>
        <taxon>Avrilella</taxon>
    </lineage>
</organism>
<dbReference type="Gene3D" id="1.10.10.1110">
    <property type="entry name" value="Methyltransferase PG1098, N-terminal domain"/>
    <property type="match status" value="1"/>
</dbReference>
<evidence type="ECO:0000259" key="2">
    <source>
        <dbReference type="Pfam" id="PF22013"/>
    </source>
</evidence>
<dbReference type="EMBL" id="NIPO01000001">
    <property type="protein sequence ID" value="PJR04804.1"/>
    <property type="molecule type" value="Genomic_DNA"/>
</dbReference>
<gene>
    <name evidence="3" type="ORF">CDL10_09820</name>
</gene>
<dbReference type="CDD" id="cd02440">
    <property type="entry name" value="AdoMet_MTases"/>
    <property type="match status" value="1"/>
</dbReference>
<feature type="domain" description="PG-1098 ferredoxin-like" evidence="2">
    <location>
        <begin position="278"/>
        <end position="319"/>
    </location>
</feature>
<accession>A0A2M9R7H3</accession>
<dbReference type="Proteomes" id="UP000231960">
    <property type="component" value="Unassembled WGS sequence"/>
</dbReference>
<dbReference type="InterPro" id="IPR029063">
    <property type="entry name" value="SAM-dependent_MTases_sf"/>
</dbReference>
<name>A0A2M9R7H3_9FLAO</name>
<dbReference type="InterPro" id="IPR054168">
    <property type="entry name" value="PG_1098_Fer"/>
</dbReference>
<sequence>MSDNILSEEVQRFINQHLSEDVAQLALHQNPFPDVDWRLILQQIQSKQKCREKLPTWFAAPMILYPTKISIEQSSSEILAKHKSQSITGEKLIDLTGGFGIDAFYFSKQFEQVVHVEINPELSEIVRHNSVCLGAKNIDVFQGDGLEILQNLNKQFDWIYIDPARRDNQQKKVFRLADCTPDVTNLMDEYFTFSDRILIKTAPLLDISQGIKELQFVEKIDIVSLNNEVRELLWYLNKNHKSEPELFVTDYDISGNKKTMQIPVSDDENVTYSLPKSFLYEPISGLLKSGCFNFISNKFKVEKLDRHTHLYTSDEPQDFWGRQFKIISCEPFSKKAVQFWANKKANISCRNFPMKPEEIRKKFKIKDGGEQYLFFTSAENGAKKLIIACEKFS</sequence>
<dbReference type="SUPFAM" id="SSF53335">
    <property type="entry name" value="S-adenosyl-L-methionine-dependent methyltransferases"/>
    <property type="match status" value="1"/>
</dbReference>
<comment type="caution">
    <text evidence="3">The sequence shown here is derived from an EMBL/GenBank/DDBJ whole genome shotgun (WGS) entry which is preliminary data.</text>
</comment>
<dbReference type="Gene3D" id="3.40.50.150">
    <property type="entry name" value="Vaccinia Virus protein VP39"/>
    <property type="match status" value="1"/>
</dbReference>
<dbReference type="InterPro" id="IPR041497">
    <property type="entry name" value="Thump-like"/>
</dbReference>
<keyword evidence="4" id="KW-1185">Reference proteome</keyword>
<dbReference type="OrthoDB" id="1000417at2"/>
<evidence type="ECO:0000313" key="3">
    <source>
        <dbReference type="EMBL" id="PJR04804.1"/>
    </source>
</evidence>
<dbReference type="PANTHER" id="PTHR14741:SF32">
    <property type="entry name" value="TRIMETHYLGUANOSINE SYNTHASE"/>
    <property type="match status" value="1"/>
</dbReference>
<dbReference type="RefSeq" id="WP_100678362.1">
    <property type="nucleotide sequence ID" value="NZ_NIPO01000001.1"/>
</dbReference>
<dbReference type="AlphaFoldDB" id="A0A2M9R7H3"/>
<feature type="domain" description="THUMP-like" evidence="1">
    <location>
        <begin position="321"/>
        <end position="391"/>
    </location>
</feature>